<evidence type="ECO:0000256" key="14">
    <source>
        <dbReference type="ARBA" id="ARBA00023157"/>
    </source>
</evidence>
<sequence>MREADALLPSPRLPAEDGSVPRAPSGSLRERAGLSLEETPPLAAFTPTSPARDSRSGPSPPSVRGDPGPALGGVALGARTPPPRIKARAGEDRGLRAGPRKQRTPEEAEEKEEEEGARGGELPRRAAGQLERSKYLPLPDAADNIRMALNSGSSPGVGPYYENHGYQPESLYPQQLPTAPPAFEVYPAQYYPPVVPQYTPRVQTHASTPVIYRQPKPPSRTACTSKTKKALCITFTLVVLLAGAILAAVLLWKYMEDECSGMECGSSGTCVSPSLWCDGILHCPSGEDENRCVRLYGPNFILQVYSAQRKSWHPVCQDDWSESYGRAACQDMGYRNSFYSSQGIADDSGATSFMKLNISANDIDLYKKLYHSDVCSSKTVVSLRCIECGVSVKTSRQSRIVGGSNAYSGEWPWQVSLHVQGIHVCGGSIITPEWIVTAAHCVEEPLNNPKIWVAFAGILKQSYMFYGSGYRVAKVISHPNYDSKTKNNDIALMKLQTPLTFNDKVKPVCLPNPGMMLEPTQSCWISGWGATYEKGKTSDDLNAAKVHLIEPRKCNSKYMYDNLITPAMICAGYLRGTVDSCQGDSGGPLVTLKSSVWWLIGDTSWGSGCAKAYRPGVYGNVTVFTDWIYQQMRANS</sequence>
<gene>
    <name evidence="27" type="primary">TMPRSS2</name>
</gene>
<keyword evidence="14 20" id="KW-1015">Disulfide bond</keyword>
<evidence type="ECO:0000256" key="16">
    <source>
        <dbReference type="ARBA" id="ARBA00052436"/>
    </source>
</evidence>
<dbReference type="EC" id="3.4.21.122" evidence="18"/>
<dbReference type="GO" id="GO:0098670">
    <property type="term" value="P:entry receptor-mediated virion attachment to host cell"/>
    <property type="evidence" value="ECO:0007669"/>
    <property type="project" value="Ensembl"/>
</dbReference>
<name>A0A8B9XJ58_BOSMU</name>
<evidence type="ECO:0000256" key="1">
    <source>
        <dbReference type="ARBA" id="ARBA00004401"/>
    </source>
</evidence>
<evidence type="ECO:0000256" key="3">
    <source>
        <dbReference type="ARBA" id="ARBA00022475"/>
    </source>
</evidence>
<dbReference type="Pfam" id="PF00089">
    <property type="entry name" value="Trypsin"/>
    <property type="match status" value="1"/>
</dbReference>
<dbReference type="Pfam" id="PF15494">
    <property type="entry name" value="SRCR_2"/>
    <property type="match status" value="1"/>
</dbReference>
<reference evidence="27" key="3">
    <citation type="submission" date="2025-09" db="UniProtKB">
        <authorList>
            <consortium name="Ensembl"/>
        </authorList>
    </citation>
    <scope>IDENTIFICATION</scope>
</reference>
<dbReference type="InterPro" id="IPR009003">
    <property type="entry name" value="Peptidase_S1_PA"/>
</dbReference>
<dbReference type="FunFam" id="3.10.250.10:FF:000027">
    <property type="entry name" value="Transmembrane serine protease 2"/>
    <property type="match status" value="1"/>
</dbReference>
<feature type="domain" description="SRCR" evidence="26">
    <location>
        <begin position="302"/>
        <end position="333"/>
    </location>
</feature>
<dbReference type="PROSITE" id="PS50287">
    <property type="entry name" value="SRCR_2"/>
    <property type="match status" value="1"/>
</dbReference>
<evidence type="ECO:0000256" key="10">
    <source>
        <dbReference type="ARBA" id="ARBA00022968"/>
    </source>
</evidence>
<dbReference type="GO" id="GO:0004252">
    <property type="term" value="F:serine-type endopeptidase activity"/>
    <property type="evidence" value="ECO:0007669"/>
    <property type="project" value="Ensembl"/>
</dbReference>
<evidence type="ECO:0000256" key="20">
    <source>
        <dbReference type="PROSITE-ProRule" id="PRU00124"/>
    </source>
</evidence>
<dbReference type="SUPFAM" id="SSF50494">
    <property type="entry name" value="Trypsin-like serine proteases"/>
    <property type="match status" value="1"/>
</dbReference>
<keyword evidence="4" id="KW-0964">Secreted</keyword>
<comment type="subcellular location">
    <subcellularLocation>
        <location evidence="1">Cell membrane</location>
        <topology evidence="1">Single-pass type II membrane protein</topology>
    </subcellularLocation>
    <subcellularLocation>
        <location evidence="2">Secreted</location>
    </subcellularLocation>
</comment>
<reference evidence="27" key="1">
    <citation type="submission" date="2019-05" db="EMBL/GenBank/DDBJ databases">
        <authorList>
            <person name="Zhang S."/>
            <person name="Liu J."/>
        </authorList>
    </citation>
    <scope>NUCLEOTIDE SEQUENCE [LARGE SCALE GENOMIC DNA]</scope>
</reference>
<evidence type="ECO:0000313" key="28">
    <source>
        <dbReference type="Proteomes" id="UP000694520"/>
    </source>
</evidence>
<comment type="catalytic activity">
    <reaction evidence="16">
        <text>The enzyme cleaves angiotensin-converting enzyme 2 (EC 3.4.17.23) and cleaves influenzea A and B virus and coronavirus spike glycoproteins at arginine residues.</text>
        <dbReference type="EC" id="3.4.21.122"/>
    </reaction>
</comment>
<keyword evidence="7 22" id="KW-0378">Hydrolase</keyword>
<dbReference type="GeneTree" id="ENSGT00940000155207"/>
<dbReference type="InterPro" id="IPR001314">
    <property type="entry name" value="Peptidase_S1A"/>
</dbReference>
<evidence type="ECO:0000256" key="8">
    <source>
        <dbReference type="ARBA" id="ARBA00022813"/>
    </source>
</evidence>
<dbReference type="PROSITE" id="PS01209">
    <property type="entry name" value="LDLRA_1"/>
    <property type="match status" value="1"/>
</dbReference>
<dbReference type="PANTHER" id="PTHR24252">
    <property type="entry name" value="ACROSIN-RELATED"/>
    <property type="match status" value="1"/>
</dbReference>
<feature type="disulfide bond" evidence="20">
    <location>
        <begin position="277"/>
        <end position="292"/>
    </location>
</feature>
<evidence type="ECO:0000256" key="22">
    <source>
        <dbReference type="RuleBase" id="RU363034"/>
    </source>
</evidence>
<evidence type="ECO:0000259" key="25">
    <source>
        <dbReference type="PROSITE" id="PS50240"/>
    </source>
</evidence>
<reference evidence="27" key="2">
    <citation type="submission" date="2025-08" db="UniProtKB">
        <authorList>
            <consortium name="Ensembl"/>
        </authorList>
    </citation>
    <scope>IDENTIFICATION</scope>
</reference>
<dbReference type="Gene3D" id="4.10.400.10">
    <property type="entry name" value="Low-density Lipoprotein Receptor"/>
    <property type="match status" value="1"/>
</dbReference>
<dbReference type="Gene3D" id="2.40.10.10">
    <property type="entry name" value="Trypsin-like serine proteases"/>
    <property type="match status" value="1"/>
</dbReference>
<dbReference type="InterPro" id="IPR002172">
    <property type="entry name" value="LDrepeatLR_classA_rpt"/>
</dbReference>
<evidence type="ECO:0000256" key="19">
    <source>
        <dbReference type="ARBA" id="ARBA00071696"/>
    </source>
</evidence>
<comment type="subunit">
    <text evidence="17">The catalytically active form interacts with ACE2.</text>
</comment>
<evidence type="ECO:0000256" key="5">
    <source>
        <dbReference type="ARBA" id="ARBA00022670"/>
    </source>
</evidence>
<evidence type="ECO:0000256" key="6">
    <source>
        <dbReference type="ARBA" id="ARBA00022692"/>
    </source>
</evidence>
<evidence type="ECO:0000256" key="18">
    <source>
        <dbReference type="ARBA" id="ARBA00066608"/>
    </source>
</evidence>
<keyword evidence="15" id="KW-0325">Glycoprotein</keyword>
<dbReference type="Gene3D" id="3.10.250.10">
    <property type="entry name" value="SRCR-like domain"/>
    <property type="match status" value="1"/>
</dbReference>
<dbReference type="GO" id="GO:0046598">
    <property type="term" value="P:positive regulation of viral entry into host cell"/>
    <property type="evidence" value="ECO:0007669"/>
    <property type="project" value="Ensembl"/>
</dbReference>
<evidence type="ECO:0000256" key="2">
    <source>
        <dbReference type="ARBA" id="ARBA00004613"/>
    </source>
</evidence>
<keyword evidence="10" id="KW-0735">Signal-anchor</keyword>
<dbReference type="SMART" id="SM00020">
    <property type="entry name" value="Tryp_SPc"/>
    <property type="match status" value="1"/>
</dbReference>
<dbReference type="InterPro" id="IPR036772">
    <property type="entry name" value="SRCR-like_dom_sf"/>
</dbReference>
<feature type="transmembrane region" description="Helical" evidence="24">
    <location>
        <begin position="230"/>
        <end position="252"/>
    </location>
</feature>
<dbReference type="CDD" id="cd00112">
    <property type="entry name" value="LDLa"/>
    <property type="match status" value="1"/>
</dbReference>
<evidence type="ECO:0000256" key="9">
    <source>
        <dbReference type="ARBA" id="ARBA00022825"/>
    </source>
</evidence>
<evidence type="ECO:0000313" key="27">
    <source>
        <dbReference type="Ensembl" id="ENSBGRP00000023365.1"/>
    </source>
</evidence>
<dbReference type="PROSITE" id="PS00134">
    <property type="entry name" value="TRYPSIN_HIS"/>
    <property type="match status" value="1"/>
</dbReference>
<dbReference type="GO" id="GO:0005654">
    <property type="term" value="C:nucleoplasm"/>
    <property type="evidence" value="ECO:0007669"/>
    <property type="project" value="Ensembl"/>
</dbReference>
<dbReference type="AlphaFoldDB" id="A0A8B9XJ58"/>
<evidence type="ECO:0000256" key="11">
    <source>
        <dbReference type="ARBA" id="ARBA00022989"/>
    </source>
</evidence>
<keyword evidence="13" id="KW-0865">Zymogen</keyword>
<dbReference type="CDD" id="cd00190">
    <property type="entry name" value="Tryp_SPc"/>
    <property type="match status" value="1"/>
</dbReference>
<dbReference type="PROSITE" id="PS50068">
    <property type="entry name" value="LDLRA_2"/>
    <property type="match status" value="1"/>
</dbReference>
<dbReference type="SUPFAM" id="SSF57424">
    <property type="entry name" value="LDL receptor-like module"/>
    <property type="match status" value="1"/>
</dbReference>
<feature type="domain" description="Peptidase S1" evidence="25">
    <location>
        <begin position="400"/>
        <end position="633"/>
    </location>
</feature>
<keyword evidence="8" id="KW-0068">Autocatalytic cleavage</keyword>
<dbReference type="PROSITE" id="PS00135">
    <property type="entry name" value="TRYPSIN_SER"/>
    <property type="match status" value="1"/>
</dbReference>
<dbReference type="InterPro" id="IPR023415">
    <property type="entry name" value="LDLR_class-A_CS"/>
</dbReference>
<keyword evidence="6 24" id="KW-0812">Transmembrane</keyword>
<dbReference type="FunFam" id="2.40.10.10:FF:000003">
    <property type="entry name" value="Transmembrane serine protease 3"/>
    <property type="match status" value="1"/>
</dbReference>
<evidence type="ECO:0000256" key="24">
    <source>
        <dbReference type="SAM" id="Phobius"/>
    </source>
</evidence>
<dbReference type="InterPro" id="IPR001254">
    <property type="entry name" value="Trypsin_dom"/>
</dbReference>
<evidence type="ECO:0000256" key="21">
    <source>
        <dbReference type="PROSITE-ProRule" id="PRU00196"/>
    </source>
</evidence>
<dbReference type="PRINTS" id="PR00722">
    <property type="entry name" value="CHYMOTRYPSIN"/>
</dbReference>
<dbReference type="PROSITE" id="PS50240">
    <property type="entry name" value="TRYPSIN_DOM"/>
    <property type="match status" value="1"/>
</dbReference>
<dbReference type="InterPro" id="IPR043504">
    <property type="entry name" value="Peptidase_S1_PA_chymotrypsin"/>
</dbReference>
<keyword evidence="28" id="KW-1185">Reference proteome</keyword>
<organism evidence="27 28">
    <name type="scientific">Bos mutus grunniens</name>
    <name type="common">Wild yak</name>
    <name type="synonym">Bos grunniens</name>
    <dbReference type="NCBI Taxonomy" id="30521"/>
    <lineage>
        <taxon>Eukaryota</taxon>
        <taxon>Metazoa</taxon>
        <taxon>Chordata</taxon>
        <taxon>Craniata</taxon>
        <taxon>Vertebrata</taxon>
        <taxon>Euteleostomi</taxon>
        <taxon>Mammalia</taxon>
        <taxon>Eutheria</taxon>
        <taxon>Laurasiatheria</taxon>
        <taxon>Artiodactyla</taxon>
        <taxon>Ruminantia</taxon>
        <taxon>Pecora</taxon>
        <taxon>Bovidae</taxon>
        <taxon>Bovinae</taxon>
        <taxon>Bos</taxon>
    </lineage>
</organism>
<evidence type="ECO:0000256" key="13">
    <source>
        <dbReference type="ARBA" id="ARBA00023145"/>
    </source>
</evidence>
<keyword evidence="9 22" id="KW-0720">Serine protease</keyword>
<keyword evidence="3" id="KW-1003">Cell membrane</keyword>
<dbReference type="GO" id="GO:0005886">
    <property type="term" value="C:plasma membrane"/>
    <property type="evidence" value="ECO:0007669"/>
    <property type="project" value="UniProtKB-SubCell"/>
</dbReference>
<dbReference type="Proteomes" id="UP000694520">
    <property type="component" value="Chromosome 1"/>
</dbReference>
<dbReference type="InterPro" id="IPR001190">
    <property type="entry name" value="SRCR"/>
</dbReference>
<dbReference type="InterPro" id="IPR033116">
    <property type="entry name" value="TRYPSIN_SER"/>
</dbReference>
<proteinExistence type="predicted"/>
<comment type="caution">
    <text evidence="21">Lacks conserved residue(s) required for the propagation of feature annotation.</text>
</comment>
<evidence type="ECO:0000256" key="17">
    <source>
        <dbReference type="ARBA" id="ARBA00064428"/>
    </source>
</evidence>
<evidence type="ECO:0000256" key="15">
    <source>
        <dbReference type="ARBA" id="ARBA00023180"/>
    </source>
</evidence>
<keyword evidence="11 24" id="KW-1133">Transmembrane helix</keyword>
<accession>A0A8B9XJ58</accession>
<dbReference type="InterPro" id="IPR036055">
    <property type="entry name" value="LDL_receptor-like_sf"/>
</dbReference>
<evidence type="ECO:0000256" key="7">
    <source>
        <dbReference type="ARBA" id="ARBA00022801"/>
    </source>
</evidence>
<evidence type="ECO:0000259" key="26">
    <source>
        <dbReference type="PROSITE" id="PS50287"/>
    </source>
</evidence>
<keyword evidence="5 22" id="KW-0645">Protease</keyword>
<dbReference type="InterPro" id="IPR018114">
    <property type="entry name" value="TRYPSIN_HIS"/>
</dbReference>
<dbReference type="SUPFAM" id="SSF56487">
    <property type="entry name" value="SRCR-like"/>
    <property type="match status" value="1"/>
</dbReference>
<keyword evidence="12 24" id="KW-0472">Membrane</keyword>
<protein>
    <recommendedName>
        <fullName evidence="19">Transmembrane protease serine 2</fullName>
        <ecNumber evidence="18">3.4.21.122</ecNumber>
    </recommendedName>
</protein>
<dbReference type="SMART" id="SM00202">
    <property type="entry name" value="SR"/>
    <property type="match status" value="1"/>
</dbReference>
<evidence type="ECO:0000256" key="23">
    <source>
        <dbReference type="SAM" id="MobiDB-lite"/>
    </source>
</evidence>
<dbReference type="GO" id="GO:0016540">
    <property type="term" value="P:protein autoprocessing"/>
    <property type="evidence" value="ECO:0007669"/>
    <property type="project" value="Ensembl"/>
</dbReference>
<dbReference type="PANTHER" id="PTHR24252:SF30">
    <property type="entry name" value="TRANSMEMBRANE SERINE PROTEASE 2"/>
    <property type="match status" value="1"/>
</dbReference>
<evidence type="ECO:0000256" key="4">
    <source>
        <dbReference type="ARBA" id="ARBA00022525"/>
    </source>
</evidence>
<evidence type="ECO:0000256" key="12">
    <source>
        <dbReference type="ARBA" id="ARBA00023136"/>
    </source>
</evidence>
<dbReference type="SMART" id="SM00192">
    <property type="entry name" value="LDLa"/>
    <property type="match status" value="1"/>
</dbReference>
<dbReference type="GO" id="GO:0005576">
    <property type="term" value="C:extracellular region"/>
    <property type="evidence" value="ECO:0007669"/>
    <property type="project" value="UniProtKB-SubCell"/>
</dbReference>
<dbReference type="Ensembl" id="ENSBGRT00000026945.1">
    <property type="protein sequence ID" value="ENSBGRP00000023365.1"/>
    <property type="gene ID" value="ENSBGRG00000014644.1"/>
</dbReference>
<feature type="region of interest" description="Disordered" evidence="23">
    <location>
        <begin position="1"/>
        <end position="134"/>
    </location>
</feature>